<gene>
    <name evidence="2" type="ORF">M569_15926</name>
</gene>
<name>S8D891_9LAMI</name>
<accession>S8D891</accession>
<reference evidence="2 3" key="1">
    <citation type="journal article" date="2013" name="BMC Genomics">
        <title>The miniature genome of a carnivorous plant Genlisea aurea contains a low number of genes and short non-coding sequences.</title>
        <authorList>
            <person name="Leushkin E.V."/>
            <person name="Sutormin R.A."/>
            <person name="Nabieva E.R."/>
            <person name="Penin A.A."/>
            <person name="Kondrashov A.S."/>
            <person name="Logacheva M.D."/>
        </authorList>
    </citation>
    <scope>NUCLEOTIDE SEQUENCE [LARGE SCALE GENOMIC DNA]</scope>
</reference>
<dbReference type="AlphaFoldDB" id="S8D891"/>
<comment type="caution">
    <text evidence="2">The sequence shown here is derived from an EMBL/GenBank/DDBJ whole genome shotgun (WGS) entry which is preliminary data.</text>
</comment>
<organism evidence="2 3">
    <name type="scientific">Genlisea aurea</name>
    <dbReference type="NCBI Taxonomy" id="192259"/>
    <lineage>
        <taxon>Eukaryota</taxon>
        <taxon>Viridiplantae</taxon>
        <taxon>Streptophyta</taxon>
        <taxon>Embryophyta</taxon>
        <taxon>Tracheophyta</taxon>
        <taxon>Spermatophyta</taxon>
        <taxon>Magnoliopsida</taxon>
        <taxon>eudicotyledons</taxon>
        <taxon>Gunneridae</taxon>
        <taxon>Pentapetalae</taxon>
        <taxon>asterids</taxon>
        <taxon>lamiids</taxon>
        <taxon>Lamiales</taxon>
        <taxon>Lentibulariaceae</taxon>
        <taxon>Genlisea</taxon>
    </lineage>
</organism>
<feature type="compositionally biased region" description="Polar residues" evidence="1">
    <location>
        <begin position="70"/>
        <end position="86"/>
    </location>
</feature>
<dbReference type="EMBL" id="AUSU01008822">
    <property type="protein sequence ID" value="EPS58888.1"/>
    <property type="molecule type" value="Genomic_DNA"/>
</dbReference>
<feature type="region of interest" description="Disordered" evidence="1">
    <location>
        <begin position="68"/>
        <end position="101"/>
    </location>
</feature>
<evidence type="ECO:0000313" key="3">
    <source>
        <dbReference type="Proteomes" id="UP000015453"/>
    </source>
</evidence>
<sequence length="101" mass="11423">FAEAAVVRSLEFRGFLRDLGEMFDWNDEELTNVLWGEAGERNDHIVPYPDQIDDKRAVLFEDDFKKEANRQSSSISSVHQNKSTIKSAAGDDIGNQSYIGN</sequence>
<keyword evidence="3" id="KW-1185">Reference proteome</keyword>
<dbReference type="Proteomes" id="UP000015453">
    <property type="component" value="Unassembled WGS sequence"/>
</dbReference>
<feature type="non-terminal residue" evidence="2">
    <location>
        <position position="1"/>
    </location>
</feature>
<proteinExistence type="predicted"/>
<evidence type="ECO:0000256" key="1">
    <source>
        <dbReference type="SAM" id="MobiDB-lite"/>
    </source>
</evidence>
<dbReference type="OrthoDB" id="618331at2759"/>
<protein>
    <submittedName>
        <fullName evidence="2">Uncharacterized protein</fullName>
    </submittedName>
</protein>
<evidence type="ECO:0000313" key="2">
    <source>
        <dbReference type="EMBL" id="EPS58888.1"/>
    </source>
</evidence>